<name>A0A7W6BZY2_9SPHN</name>
<evidence type="ECO:0000313" key="3">
    <source>
        <dbReference type="Proteomes" id="UP000561459"/>
    </source>
</evidence>
<feature type="region of interest" description="Disordered" evidence="1">
    <location>
        <begin position="1"/>
        <end position="30"/>
    </location>
</feature>
<dbReference type="EMBL" id="JACIDY010000002">
    <property type="protein sequence ID" value="MBB3939114.1"/>
    <property type="molecule type" value="Genomic_DNA"/>
</dbReference>
<gene>
    <name evidence="2" type="ORF">GGR39_000754</name>
</gene>
<keyword evidence="3" id="KW-1185">Reference proteome</keyword>
<protein>
    <submittedName>
        <fullName evidence="2">Uncharacterized protein</fullName>
    </submittedName>
</protein>
<evidence type="ECO:0000256" key="1">
    <source>
        <dbReference type="SAM" id="MobiDB-lite"/>
    </source>
</evidence>
<accession>A0A7W6BZY2</accession>
<proteinExistence type="predicted"/>
<reference evidence="2 3" key="1">
    <citation type="submission" date="2020-08" db="EMBL/GenBank/DDBJ databases">
        <title>Genomic Encyclopedia of Type Strains, Phase IV (KMG-IV): sequencing the most valuable type-strain genomes for metagenomic binning, comparative biology and taxonomic classification.</title>
        <authorList>
            <person name="Goeker M."/>
        </authorList>
    </citation>
    <scope>NUCLEOTIDE SEQUENCE [LARGE SCALE GENOMIC DNA]</scope>
    <source>
        <strain evidence="2 3">DSM 27568</strain>
    </source>
</reference>
<dbReference type="Proteomes" id="UP000561459">
    <property type="component" value="Unassembled WGS sequence"/>
</dbReference>
<sequence length="64" mass="7225">MISDDRAPKNRPKSYKTAERKNKEGENVHSRKLTNLWQLTTTYPSQRLAGSGPIICPSQLGLEI</sequence>
<feature type="compositionally biased region" description="Basic and acidic residues" evidence="1">
    <location>
        <begin position="16"/>
        <end position="29"/>
    </location>
</feature>
<organism evidence="2 3">
    <name type="scientific">Novosphingobium fluoreni</name>
    <dbReference type="NCBI Taxonomy" id="1391222"/>
    <lineage>
        <taxon>Bacteria</taxon>
        <taxon>Pseudomonadati</taxon>
        <taxon>Pseudomonadota</taxon>
        <taxon>Alphaproteobacteria</taxon>
        <taxon>Sphingomonadales</taxon>
        <taxon>Sphingomonadaceae</taxon>
        <taxon>Novosphingobium</taxon>
    </lineage>
</organism>
<evidence type="ECO:0000313" key="2">
    <source>
        <dbReference type="EMBL" id="MBB3939114.1"/>
    </source>
</evidence>
<comment type="caution">
    <text evidence="2">The sequence shown here is derived from an EMBL/GenBank/DDBJ whole genome shotgun (WGS) entry which is preliminary data.</text>
</comment>
<dbReference type="AlphaFoldDB" id="A0A7W6BZY2"/>